<dbReference type="EMBL" id="CP036433">
    <property type="protein sequence ID" value="QDU94786.1"/>
    <property type="molecule type" value="Genomic_DNA"/>
</dbReference>
<dbReference type="KEGG" id="lcre:Pla8534_25930"/>
<keyword evidence="2" id="KW-1185">Reference proteome</keyword>
<proteinExistence type="predicted"/>
<dbReference type="Proteomes" id="UP000317648">
    <property type="component" value="Chromosome"/>
</dbReference>
<evidence type="ECO:0000313" key="1">
    <source>
        <dbReference type="EMBL" id="QDU94786.1"/>
    </source>
</evidence>
<accession>A0A518DSG3</accession>
<evidence type="ECO:0000313" key="2">
    <source>
        <dbReference type="Proteomes" id="UP000317648"/>
    </source>
</evidence>
<organism evidence="1 2">
    <name type="scientific">Lignipirellula cremea</name>
    <dbReference type="NCBI Taxonomy" id="2528010"/>
    <lineage>
        <taxon>Bacteria</taxon>
        <taxon>Pseudomonadati</taxon>
        <taxon>Planctomycetota</taxon>
        <taxon>Planctomycetia</taxon>
        <taxon>Pirellulales</taxon>
        <taxon>Pirellulaceae</taxon>
        <taxon>Lignipirellula</taxon>
    </lineage>
</organism>
<reference evidence="1 2" key="1">
    <citation type="submission" date="2019-02" db="EMBL/GenBank/DDBJ databases">
        <title>Deep-cultivation of Planctomycetes and their phenomic and genomic characterization uncovers novel biology.</title>
        <authorList>
            <person name="Wiegand S."/>
            <person name="Jogler M."/>
            <person name="Boedeker C."/>
            <person name="Pinto D."/>
            <person name="Vollmers J."/>
            <person name="Rivas-Marin E."/>
            <person name="Kohn T."/>
            <person name="Peeters S.H."/>
            <person name="Heuer A."/>
            <person name="Rast P."/>
            <person name="Oberbeckmann S."/>
            <person name="Bunk B."/>
            <person name="Jeske O."/>
            <person name="Meyerdierks A."/>
            <person name="Storesund J.E."/>
            <person name="Kallscheuer N."/>
            <person name="Luecker S."/>
            <person name="Lage O.M."/>
            <person name="Pohl T."/>
            <person name="Merkel B.J."/>
            <person name="Hornburger P."/>
            <person name="Mueller R.-W."/>
            <person name="Bruemmer F."/>
            <person name="Labrenz M."/>
            <person name="Spormann A.M."/>
            <person name="Op den Camp H."/>
            <person name="Overmann J."/>
            <person name="Amann R."/>
            <person name="Jetten M.S.M."/>
            <person name="Mascher T."/>
            <person name="Medema M.H."/>
            <person name="Devos D.P."/>
            <person name="Kaster A.-K."/>
            <person name="Ovreas L."/>
            <person name="Rohde M."/>
            <person name="Galperin M.Y."/>
            <person name="Jogler C."/>
        </authorList>
    </citation>
    <scope>NUCLEOTIDE SEQUENCE [LARGE SCALE GENOMIC DNA]</scope>
    <source>
        <strain evidence="1 2">Pla85_3_4</strain>
    </source>
</reference>
<sequence length="193" mass="22048">MTINAGAKLPNDFEYFQLLNLFGTTGQSPSNGDWTGFFTEINLRRPIAKDNPYLSHLDWTGQLADGSSPSDVLRLGVRWRLHDTPGLLENFFTDVLKLRYAVSFHVLETDGSGGQLEHVYRREFSEGRFYIAGFIDHNINEGGFESTWVTEHQAGVRLHGPLYAVAEFRYTDFELPGFRSGWGFGLEYIIRFR</sequence>
<name>A0A518DSG3_9BACT</name>
<gene>
    <name evidence="1" type="ORF">Pla8534_25930</name>
</gene>
<protein>
    <submittedName>
        <fullName evidence="1">Uncharacterized protein</fullName>
    </submittedName>
</protein>
<dbReference type="AlphaFoldDB" id="A0A518DSG3"/>